<proteinExistence type="predicted"/>
<evidence type="ECO:0000313" key="1">
    <source>
        <dbReference type="EMBL" id="OPG86083.1"/>
    </source>
</evidence>
<evidence type="ECO:0000313" key="2">
    <source>
        <dbReference type="Proteomes" id="UP000189795"/>
    </source>
</evidence>
<dbReference type="Proteomes" id="UP000189795">
    <property type="component" value="Unassembled WGS sequence"/>
</dbReference>
<gene>
    <name evidence="1" type="ORF">B5D07_11755</name>
</gene>
<dbReference type="AlphaFoldDB" id="A0A1V4FI13"/>
<reference evidence="1 2" key="1">
    <citation type="submission" date="2017-03" db="EMBL/GenBank/DDBJ databases">
        <title>Antibiotic resistance of probiotic microorganisms.</title>
        <authorList>
            <person name="Sanudo A.I."/>
            <person name="Olivares M."/>
            <person name="Banuelos O."/>
        </authorList>
    </citation>
    <scope>NUCLEOTIDE SEQUENCE [LARGE SCALE GENOMIC DNA]</scope>
    <source>
        <strain evidence="1 2">CECT8605</strain>
    </source>
</reference>
<protein>
    <submittedName>
        <fullName evidence="1">Uncharacterized protein</fullName>
    </submittedName>
</protein>
<organism evidence="1 2">
    <name type="scientific">Limosilactobacillus reuteri</name>
    <name type="common">Lactobacillus reuteri</name>
    <dbReference type="NCBI Taxonomy" id="1598"/>
    <lineage>
        <taxon>Bacteria</taxon>
        <taxon>Bacillati</taxon>
        <taxon>Bacillota</taxon>
        <taxon>Bacilli</taxon>
        <taxon>Lactobacillales</taxon>
        <taxon>Lactobacillaceae</taxon>
        <taxon>Limosilactobacillus</taxon>
    </lineage>
</organism>
<dbReference type="EMBL" id="MWVS01000162">
    <property type="protein sequence ID" value="OPG86083.1"/>
    <property type="molecule type" value="Genomic_DNA"/>
</dbReference>
<comment type="caution">
    <text evidence="1">The sequence shown here is derived from an EMBL/GenBank/DDBJ whole genome shotgun (WGS) entry which is preliminary data.</text>
</comment>
<accession>A0A1V4FI13</accession>
<name>A0A1V4FI13_LIMRT</name>
<sequence length="61" mass="6957">MEQQVLLQRQAMKTQLHQKLIQPLAKVIQPLKVLLALLGVTLIRLLMIPVQPRLPTVLQIV</sequence>